<organism evidence="8 9">
    <name type="scientific">Zasmidium cellare</name>
    <name type="common">Wine cellar mold</name>
    <name type="synonym">Racodium cellare</name>
    <dbReference type="NCBI Taxonomy" id="395010"/>
    <lineage>
        <taxon>Eukaryota</taxon>
        <taxon>Fungi</taxon>
        <taxon>Dikarya</taxon>
        <taxon>Ascomycota</taxon>
        <taxon>Pezizomycotina</taxon>
        <taxon>Dothideomycetes</taxon>
        <taxon>Dothideomycetidae</taxon>
        <taxon>Mycosphaerellales</taxon>
        <taxon>Mycosphaerellaceae</taxon>
        <taxon>Zasmidium</taxon>
    </lineage>
</organism>
<dbReference type="EMBL" id="JAXOVC010000006">
    <property type="protein sequence ID" value="KAK4500495.1"/>
    <property type="molecule type" value="Genomic_DNA"/>
</dbReference>
<keyword evidence="9" id="KW-1185">Reference proteome</keyword>
<feature type="transmembrane region" description="Helical" evidence="6">
    <location>
        <begin position="82"/>
        <end position="102"/>
    </location>
</feature>
<accession>A0ABR0EG82</accession>
<evidence type="ECO:0000256" key="6">
    <source>
        <dbReference type="SAM" id="Phobius"/>
    </source>
</evidence>
<proteinExistence type="predicted"/>
<feature type="transmembrane region" description="Helical" evidence="6">
    <location>
        <begin position="324"/>
        <end position="343"/>
    </location>
</feature>
<feature type="transmembrane region" description="Helical" evidence="6">
    <location>
        <begin position="171"/>
        <end position="193"/>
    </location>
</feature>
<feature type="transmembrane region" description="Helical" evidence="6">
    <location>
        <begin position="291"/>
        <end position="312"/>
    </location>
</feature>
<dbReference type="SUPFAM" id="SSF103473">
    <property type="entry name" value="MFS general substrate transporter"/>
    <property type="match status" value="1"/>
</dbReference>
<evidence type="ECO:0000313" key="9">
    <source>
        <dbReference type="Proteomes" id="UP001305779"/>
    </source>
</evidence>
<keyword evidence="2 6" id="KW-0812">Transmembrane</keyword>
<protein>
    <recommendedName>
        <fullName evidence="7">Major facilitator superfamily (MFS) profile domain-containing protein</fullName>
    </recommendedName>
</protein>
<keyword evidence="3 6" id="KW-1133">Transmembrane helix</keyword>
<feature type="transmembrane region" description="Helical" evidence="6">
    <location>
        <begin position="51"/>
        <end position="76"/>
    </location>
</feature>
<evidence type="ECO:0000256" key="3">
    <source>
        <dbReference type="ARBA" id="ARBA00022989"/>
    </source>
</evidence>
<dbReference type="InterPro" id="IPR051788">
    <property type="entry name" value="MFS_Transporter"/>
</dbReference>
<dbReference type="PROSITE" id="PS50850">
    <property type="entry name" value="MFS"/>
    <property type="match status" value="1"/>
</dbReference>
<evidence type="ECO:0000256" key="2">
    <source>
        <dbReference type="ARBA" id="ARBA00022692"/>
    </source>
</evidence>
<feature type="transmembrane region" description="Helical" evidence="6">
    <location>
        <begin position="109"/>
        <end position="126"/>
    </location>
</feature>
<dbReference type="Proteomes" id="UP001305779">
    <property type="component" value="Unassembled WGS sequence"/>
</dbReference>
<evidence type="ECO:0000256" key="1">
    <source>
        <dbReference type="ARBA" id="ARBA00004141"/>
    </source>
</evidence>
<comment type="caution">
    <text evidence="8">The sequence shown here is derived from an EMBL/GenBank/DDBJ whole genome shotgun (WGS) entry which is preliminary data.</text>
</comment>
<name>A0ABR0EG82_ZASCE</name>
<feature type="region of interest" description="Disordered" evidence="5">
    <location>
        <begin position="1"/>
        <end position="35"/>
    </location>
</feature>
<evidence type="ECO:0000259" key="7">
    <source>
        <dbReference type="PROSITE" id="PS50850"/>
    </source>
</evidence>
<dbReference type="Pfam" id="PF07690">
    <property type="entry name" value="MFS_1"/>
    <property type="match status" value="1"/>
</dbReference>
<evidence type="ECO:0000256" key="5">
    <source>
        <dbReference type="SAM" id="MobiDB-lite"/>
    </source>
</evidence>
<feature type="transmembrane region" description="Helical" evidence="6">
    <location>
        <begin position="132"/>
        <end position="150"/>
    </location>
</feature>
<sequence length="440" mass="46700">MATTTETVELHTADAATPGHSRHEEEGPPPAGNATVATQPLEVKGVIRLKVFSAAFCFLNAGINDGSLGALIPYILRHYDISTAWMAIPYGTAFTGWLVAALIGGYARVTLGTGGVIVAGAVLQFLTQVFRFWFPPFGLFSFSFFLVALGQGLQEPQANTFVTTLKSAHRWLGLIHGCYALGGFAGPLIASAIASNSNGNWAAFYYVPTGIGALNLALCSYAFRDETTFRQRNRPTSTQRASTAALSELKATLKLKAVWLVSVFFFLYLGAAITAGGWVVEFLVVVRDGRLSRVGYISAAYNGGTALGRFLLAEPTFRLGEKRMLLVYSVLAVALQVVFWQVPNIVVNAVSVSFLGFVLGPFFATAVSVGSKLIPKELQQSGLAFIFVMAQAGGAIFPAVTGVIASQSGVGTLQPILVGLLAAMTVAWAIVPTPKKSNTQ</sequence>
<feature type="transmembrane region" description="Helical" evidence="6">
    <location>
        <begin position="257"/>
        <end position="279"/>
    </location>
</feature>
<reference evidence="8 9" key="1">
    <citation type="journal article" date="2023" name="G3 (Bethesda)">
        <title>A chromosome-level genome assembly of Zasmidium syzygii isolated from banana leaves.</title>
        <authorList>
            <person name="van Westerhoven A.C."/>
            <person name="Mehrabi R."/>
            <person name="Talebi R."/>
            <person name="Steentjes M.B.F."/>
            <person name="Corcolon B."/>
            <person name="Chong P.A."/>
            <person name="Kema G.H.J."/>
            <person name="Seidl M.F."/>
        </authorList>
    </citation>
    <scope>NUCLEOTIDE SEQUENCE [LARGE SCALE GENOMIC DNA]</scope>
    <source>
        <strain evidence="8 9">P124</strain>
    </source>
</reference>
<keyword evidence="4 6" id="KW-0472">Membrane</keyword>
<comment type="subcellular location">
    <subcellularLocation>
        <location evidence="1">Membrane</location>
        <topology evidence="1">Multi-pass membrane protein</topology>
    </subcellularLocation>
</comment>
<feature type="domain" description="Major facilitator superfamily (MFS) profile" evidence="7">
    <location>
        <begin position="50"/>
        <end position="437"/>
    </location>
</feature>
<dbReference type="Gene3D" id="1.20.1250.20">
    <property type="entry name" value="MFS general substrate transporter like domains"/>
    <property type="match status" value="1"/>
</dbReference>
<dbReference type="InterPro" id="IPR036259">
    <property type="entry name" value="MFS_trans_sf"/>
</dbReference>
<feature type="transmembrane region" description="Helical" evidence="6">
    <location>
        <begin position="382"/>
        <end position="406"/>
    </location>
</feature>
<feature type="transmembrane region" description="Helical" evidence="6">
    <location>
        <begin position="412"/>
        <end position="431"/>
    </location>
</feature>
<gene>
    <name evidence="8" type="ORF">PRZ48_008684</name>
</gene>
<dbReference type="InterPro" id="IPR011701">
    <property type="entry name" value="MFS"/>
</dbReference>
<evidence type="ECO:0000256" key="4">
    <source>
        <dbReference type="ARBA" id="ARBA00023136"/>
    </source>
</evidence>
<feature type="transmembrane region" description="Helical" evidence="6">
    <location>
        <begin position="205"/>
        <end position="223"/>
    </location>
</feature>
<dbReference type="InterPro" id="IPR020846">
    <property type="entry name" value="MFS_dom"/>
</dbReference>
<evidence type="ECO:0000313" key="8">
    <source>
        <dbReference type="EMBL" id="KAK4500495.1"/>
    </source>
</evidence>
<dbReference type="PANTHER" id="PTHR23514:SF16">
    <property type="entry name" value="TRANSPORTER, PUTATIVE (AFU_ORTHOLOGUE AFUA_2G17270)-RELATED"/>
    <property type="match status" value="1"/>
</dbReference>
<feature type="transmembrane region" description="Helical" evidence="6">
    <location>
        <begin position="349"/>
        <end position="370"/>
    </location>
</feature>
<dbReference type="PANTHER" id="PTHR23514">
    <property type="entry name" value="BYPASS OF STOP CODON PROTEIN 6"/>
    <property type="match status" value="1"/>
</dbReference>